<dbReference type="CDD" id="cd00761">
    <property type="entry name" value="Glyco_tranf_GTA_type"/>
    <property type="match status" value="1"/>
</dbReference>
<dbReference type="GO" id="GO:0016758">
    <property type="term" value="F:hexosyltransferase activity"/>
    <property type="evidence" value="ECO:0007669"/>
    <property type="project" value="UniProtKB-ARBA"/>
</dbReference>
<proteinExistence type="predicted"/>
<dbReference type="AlphaFoldDB" id="A0A5C8CWG4"/>
<dbReference type="EMBL" id="SAXU01000004">
    <property type="protein sequence ID" value="TXJ17729.1"/>
    <property type="molecule type" value="Genomic_DNA"/>
</dbReference>
<keyword evidence="2" id="KW-0808">Transferase</keyword>
<dbReference type="SUPFAM" id="SSF53448">
    <property type="entry name" value="Nucleotide-diphospho-sugar transferases"/>
    <property type="match status" value="1"/>
</dbReference>
<organism evidence="2 3">
    <name type="scientific">Brachyspira aalborgi</name>
    <dbReference type="NCBI Taxonomy" id="29522"/>
    <lineage>
        <taxon>Bacteria</taxon>
        <taxon>Pseudomonadati</taxon>
        <taxon>Spirochaetota</taxon>
        <taxon>Spirochaetia</taxon>
        <taxon>Brachyspirales</taxon>
        <taxon>Brachyspiraceae</taxon>
        <taxon>Brachyspira</taxon>
    </lineage>
</organism>
<comment type="caution">
    <text evidence="2">The sequence shown here is derived from an EMBL/GenBank/DDBJ whole genome shotgun (WGS) entry which is preliminary data.</text>
</comment>
<feature type="domain" description="Glycosyltransferase 2-like" evidence="1">
    <location>
        <begin position="9"/>
        <end position="174"/>
    </location>
</feature>
<dbReference type="InterPro" id="IPR001173">
    <property type="entry name" value="Glyco_trans_2-like"/>
</dbReference>
<dbReference type="RefSeq" id="WP_147739655.1">
    <property type="nucleotide sequence ID" value="NZ_SAXU01000004.1"/>
</dbReference>
<evidence type="ECO:0000313" key="2">
    <source>
        <dbReference type="EMBL" id="TXJ17729.1"/>
    </source>
</evidence>
<name>A0A5C8CWG4_9SPIR</name>
<accession>A0A5C8CWG4</accession>
<sequence length="410" mass="48922">MIKKNIDLSIIIPVYNVEKYLPHCLDSIFNQSLDNSDFEVIVVNDCSKGNCEEIIEEYKKKYNNIRLINHEYNKGLYQARRTGIFNSNGKYIMHVDGDDYLSLKEDNKDFLKNAINKLDSSNADILFFDCIHTDGEKEWKEQWFNPPNKNLKNNDEIIKYFYGNGCHTMWGKIYKKSVIDLAYKELKNIEHINLWEDLYQNLVISYFSNYSITINEEFYCYRYLQDSDSRGLRKTKEEKESVIYQIVSILKLINDFMEAKLLYKNYGYLSLDLLNVACYRAFCLYNELEYSVNSYTIYIYNKIDWIYKVVPSDMIKNIYIESVKNFINNKDILIEKSKSYLFSIIIFDKYIIIRICGIEIKLKNKSYQYKPIVITLNNLLQNIFSIKIDDKYFVLKILFIKLSFRLKLKN</sequence>
<reference evidence="2 3" key="1">
    <citation type="journal article" date="1992" name="Lakartidningen">
        <title>[Penicillin V and not amoxicillin is the first choice preparation in acute otitis].</title>
        <authorList>
            <person name="Kamme C."/>
            <person name="Lundgren K."/>
            <person name="Prellner K."/>
        </authorList>
    </citation>
    <scope>NUCLEOTIDE SEQUENCE [LARGE SCALE GENOMIC DNA]</scope>
    <source>
        <strain evidence="2 3">513A</strain>
    </source>
</reference>
<evidence type="ECO:0000259" key="1">
    <source>
        <dbReference type="Pfam" id="PF00535"/>
    </source>
</evidence>
<dbReference type="Gene3D" id="3.90.550.10">
    <property type="entry name" value="Spore Coat Polysaccharide Biosynthesis Protein SpsA, Chain A"/>
    <property type="match status" value="1"/>
</dbReference>
<dbReference type="PANTHER" id="PTHR22916">
    <property type="entry name" value="GLYCOSYLTRANSFERASE"/>
    <property type="match status" value="1"/>
</dbReference>
<dbReference type="InterPro" id="IPR029044">
    <property type="entry name" value="Nucleotide-diphossugar_trans"/>
</dbReference>
<dbReference type="PANTHER" id="PTHR22916:SF3">
    <property type="entry name" value="UDP-GLCNAC:BETAGAL BETA-1,3-N-ACETYLGLUCOSAMINYLTRANSFERASE-LIKE PROTEIN 1"/>
    <property type="match status" value="1"/>
</dbReference>
<dbReference type="Pfam" id="PF00535">
    <property type="entry name" value="Glycos_transf_2"/>
    <property type="match status" value="1"/>
</dbReference>
<protein>
    <submittedName>
        <fullName evidence="2">Glycosyltransferase family 2 protein</fullName>
    </submittedName>
</protein>
<evidence type="ECO:0000313" key="3">
    <source>
        <dbReference type="Proteomes" id="UP000324638"/>
    </source>
</evidence>
<dbReference type="Proteomes" id="UP000324638">
    <property type="component" value="Unassembled WGS sequence"/>
</dbReference>
<gene>
    <name evidence="2" type="ORF">EPJ79_11420</name>
</gene>